<feature type="compositionally biased region" description="Low complexity" evidence="1">
    <location>
        <begin position="397"/>
        <end position="406"/>
    </location>
</feature>
<evidence type="ECO:0000313" key="4">
    <source>
        <dbReference type="Proteomes" id="UP000070544"/>
    </source>
</evidence>
<evidence type="ECO:0000313" key="3">
    <source>
        <dbReference type="EMBL" id="KXS12643.1"/>
    </source>
</evidence>
<evidence type="ECO:0000256" key="1">
    <source>
        <dbReference type="SAM" id="MobiDB-lite"/>
    </source>
</evidence>
<dbReference type="Gene3D" id="1.20.1070.10">
    <property type="entry name" value="Rhodopsin 7-helix transmembrane proteins"/>
    <property type="match status" value="1"/>
</dbReference>
<reference evidence="3 4" key="1">
    <citation type="journal article" date="2015" name="Genome Biol. Evol.">
        <title>Phylogenomic analyses indicate that early fungi evolved digesting cell walls of algal ancestors of land plants.</title>
        <authorList>
            <person name="Chang Y."/>
            <person name="Wang S."/>
            <person name="Sekimoto S."/>
            <person name="Aerts A.L."/>
            <person name="Choi C."/>
            <person name="Clum A."/>
            <person name="LaButti K.M."/>
            <person name="Lindquist E.A."/>
            <person name="Yee Ngan C."/>
            <person name="Ohm R.A."/>
            <person name="Salamov A.A."/>
            <person name="Grigoriev I.V."/>
            <person name="Spatafora J.W."/>
            <person name="Berbee M.L."/>
        </authorList>
    </citation>
    <scope>NUCLEOTIDE SEQUENCE [LARGE SCALE GENOMIC DNA]</scope>
    <source>
        <strain evidence="3 4">JEL478</strain>
    </source>
</reference>
<evidence type="ECO:0000256" key="2">
    <source>
        <dbReference type="SAM" id="Phobius"/>
    </source>
</evidence>
<feature type="transmembrane region" description="Helical" evidence="2">
    <location>
        <begin position="267"/>
        <end position="289"/>
    </location>
</feature>
<keyword evidence="2" id="KW-0472">Membrane</keyword>
<dbReference type="Proteomes" id="UP000070544">
    <property type="component" value="Unassembled WGS sequence"/>
</dbReference>
<feature type="transmembrane region" description="Helical" evidence="2">
    <location>
        <begin position="69"/>
        <end position="90"/>
    </location>
</feature>
<dbReference type="EMBL" id="KQ965786">
    <property type="protein sequence ID" value="KXS12643.1"/>
    <property type="molecule type" value="Genomic_DNA"/>
</dbReference>
<feature type="compositionally biased region" description="Low complexity" evidence="1">
    <location>
        <begin position="366"/>
        <end position="387"/>
    </location>
</feature>
<feature type="transmembrane region" description="Helical" evidence="2">
    <location>
        <begin position="102"/>
        <end position="127"/>
    </location>
</feature>
<protein>
    <submittedName>
        <fullName evidence="3">Uncharacterized protein</fullName>
    </submittedName>
</protein>
<name>A0A139A8D1_GONPJ</name>
<feature type="compositionally biased region" description="Polar residues" evidence="1">
    <location>
        <begin position="431"/>
        <end position="452"/>
    </location>
</feature>
<accession>A0A139A8D1</accession>
<feature type="transmembrane region" description="Helical" evidence="2">
    <location>
        <begin position="139"/>
        <end position="159"/>
    </location>
</feature>
<gene>
    <name evidence="3" type="ORF">M427DRAFT_34649</name>
</gene>
<dbReference type="AlphaFoldDB" id="A0A139A8D1"/>
<keyword evidence="2" id="KW-1133">Transmembrane helix</keyword>
<keyword evidence="4" id="KW-1185">Reference proteome</keyword>
<organism evidence="3 4">
    <name type="scientific">Gonapodya prolifera (strain JEL478)</name>
    <name type="common">Monoblepharis prolifera</name>
    <dbReference type="NCBI Taxonomy" id="1344416"/>
    <lineage>
        <taxon>Eukaryota</taxon>
        <taxon>Fungi</taxon>
        <taxon>Fungi incertae sedis</taxon>
        <taxon>Chytridiomycota</taxon>
        <taxon>Chytridiomycota incertae sedis</taxon>
        <taxon>Monoblepharidomycetes</taxon>
        <taxon>Monoblepharidales</taxon>
        <taxon>Gonapodyaceae</taxon>
        <taxon>Gonapodya</taxon>
    </lineage>
</organism>
<proteinExistence type="predicted"/>
<keyword evidence="2" id="KW-0812">Transmembrane</keyword>
<feature type="region of interest" description="Disordered" evidence="1">
    <location>
        <begin position="499"/>
        <end position="518"/>
    </location>
</feature>
<feature type="compositionally biased region" description="Polar residues" evidence="1">
    <location>
        <begin position="407"/>
        <end position="421"/>
    </location>
</feature>
<feature type="transmembrane region" description="Helical" evidence="2">
    <location>
        <begin position="241"/>
        <end position="261"/>
    </location>
</feature>
<feature type="region of interest" description="Disordered" evidence="1">
    <location>
        <begin position="365"/>
        <end position="492"/>
    </location>
</feature>
<feature type="transmembrane region" description="Helical" evidence="2">
    <location>
        <begin position="179"/>
        <end position="202"/>
    </location>
</feature>
<sequence>MESATGALMDTGIASDPMVYDWIADRHFRGLIHLGALSASVIGNLIVLGLYTLAYSVKPELLRHTLHKLLIILFLGNLIGSACFAVSLFVDPESMGCKFSVLGFVGAFAAEYYSSLMICGLLCSSLVLNSRSPSRAGEIAMLLIPTLIGVGIAIATAGGTGRNPGDGGCFFREPLGPQALSVLIGAALPVLVNLVLVFIISVRLSRKSSRMAAEQLRVKGTGILATNKASSDYVAQLSQRLIMYPVLILLCGGTSIVSTIFTDIKIIAFIGEIAITIGGLANTVAFLAFDPSAAKLAGSILDAYKSPSIAATRIGYVGSDVNPAHELPLQNPHIVVREPSTPHLGALTAAQAPNLKHTIPDRLLTHSRSSSSSTLRHSRTTSLASLSQVQGQHNTLSHSRTSSSVSDVTLNITPILSSPSRPSLGLKRSTSEAPQSSLRHSRTPSNSSSEWLTCSEDDSSPDVEKPSPPASVRGSSSGGIELEGGFGPMRRDSIVITPRTSSLGRNPRDGRASLGRGPIWPNMIPDSATTVLVGELASPPVLAPPQGPAVVVAFLAPFLKAVARRGGSGV</sequence>
<feature type="transmembrane region" description="Helical" evidence="2">
    <location>
        <begin position="31"/>
        <end position="57"/>
    </location>
</feature>